<evidence type="ECO:0000313" key="1">
    <source>
        <dbReference type="EMBL" id="BCS80971.1"/>
    </source>
</evidence>
<gene>
    <name evidence="1" type="ORF">CaldiYA01_09310</name>
</gene>
<keyword evidence="2" id="KW-1185">Reference proteome</keyword>
<organism evidence="1 2">
    <name type="scientific">Caldicellulosiruptor diazotrophicus</name>
    <dbReference type="NCBI Taxonomy" id="2806205"/>
    <lineage>
        <taxon>Bacteria</taxon>
        <taxon>Bacillati</taxon>
        <taxon>Bacillota</taxon>
        <taxon>Bacillota incertae sedis</taxon>
        <taxon>Caldicellulosiruptorales</taxon>
        <taxon>Caldicellulosiruptoraceae</taxon>
        <taxon>Caldicellulosiruptor</taxon>
    </lineage>
</organism>
<reference evidence="1 2" key="1">
    <citation type="submission" date="2021-02" db="EMBL/GenBank/DDBJ databases">
        <title>Nitrogen-fixing ability and nitrogen fixation related genes of thermophilic fermentative bacteria in the genus Caldicellulosiruptor.</title>
        <authorList>
            <person name="Chen Y."/>
            <person name="Nishihara A."/>
            <person name="Haruta S."/>
        </authorList>
    </citation>
    <scope>NUCLEOTIDE SEQUENCE [LARGE SCALE GENOMIC DNA]</scope>
    <source>
        <strain evidence="1 2">YA01</strain>
    </source>
</reference>
<evidence type="ECO:0000313" key="2">
    <source>
        <dbReference type="Proteomes" id="UP000663623"/>
    </source>
</evidence>
<proteinExistence type="predicted"/>
<dbReference type="RefSeq" id="WP_207181948.1">
    <property type="nucleotide sequence ID" value="NZ_AP024480.1"/>
</dbReference>
<dbReference type="EMBL" id="AP024480">
    <property type="protein sequence ID" value="BCS80971.1"/>
    <property type="molecule type" value="Genomic_DNA"/>
</dbReference>
<protein>
    <submittedName>
        <fullName evidence="1">Uncharacterized protein</fullName>
    </submittedName>
</protein>
<dbReference type="Proteomes" id="UP000663623">
    <property type="component" value="Chromosome"/>
</dbReference>
<accession>A0ABN6E6E2</accession>
<name>A0ABN6E6E2_9FIRM</name>
<sequence length="159" mass="18980">MCELYYDPDRDEIYSYCVNCGRKIHEEDVPYCEDCRNLIEDSDNNEYGLELAGIFVCSEDCLQGNLIEVDGESYCEHLYAQLDLVECFECKKMTKRDENRKDRKGNYYCYSCSKEKLERCWWCMKLDRKENMFIGPKRPDSAYYCSECFNTRFGRKSDT</sequence>